<keyword evidence="1" id="KW-0808">Transferase</keyword>
<reference evidence="8 9" key="1">
    <citation type="submission" date="2018-09" db="EMBL/GenBank/DDBJ databases">
        <title>Streptomyces sp. nov. DS1-2, an endophytic actinomycete isolated from roots of Dendrobium scabrilingue.</title>
        <authorList>
            <person name="Kuncharoen N."/>
            <person name="Kudo T."/>
            <person name="Ohkuma M."/>
            <person name="Yuki M."/>
            <person name="Tanasupawat S."/>
        </authorList>
    </citation>
    <scope>NUCLEOTIDE SEQUENCE [LARGE SCALE GENOMIC DNA]</scope>
    <source>
        <strain evidence="6 9">AZ1-7</strain>
        <strain evidence="7 8">DS1-2</strain>
    </source>
</reference>
<feature type="transmembrane region" description="Helical" evidence="4">
    <location>
        <begin position="44"/>
        <end position="63"/>
    </location>
</feature>
<dbReference type="SUPFAM" id="SSF55874">
    <property type="entry name" value="ATPase domain of HSP90 chaperone/DNA topoisomerase II/histidine kinase"/>
    <property type="match status" value="1"/>
</dbReference>
<feature type="transmembrane region" description="Helical" evidence="4">
    <location>
        <begin position="15"/>
        <end position="32"/>
    </location>
</feature>
<dbReference type="InterPro" id="IPR011712">
    <property type="entry name" value="Sig_transdc_His_kin_sub3_dim/P"/>
</dbReference>
<feature type="transmembrane region" description="Helical" evidence="4">
    <location>
        <begin position="83"/>
        <end position="111"/>
    </location>
</feature>
<evidence type="ECO:0000259" key="5">
    <source>
        <dbReference type="Pfam" id="PF07730"/>
    </source>
</evidence>
<name>A0A3A9WPW0_9ACTN</name>
<dbReference type="OrthoDB" id="5241784at2"/>
<dbReference type="CDD" id="cd16917">
    <property type="entry name" value="HATPase_UhpB-NarQ-NarX-like"/>
    <property type="match status" value="1"/>
</dbReference>
<dbReference type="Gene3D" id="1.20.5.1930">
    <property type="match status" value="1"/>
</dbReference>
<keyword evidence="2 6" id="KW-0418">Kinase</keyword>
<evidence type="ECO:0000256" key="4">
    <source>
        <dbReference type="SAM" id="Phobius"/>
    </source>
</evidence>
<dbReference type="Gene3D" id="3.30.565.10">
    <property type="entry name" value="Histidine kinase-like ATPase, C-terminal domain"/>
    <property type="match status" value="1"/>
</dbReference>
<evidence type="ECO:0000256" key="2">
    <source>
        <dbReference type="ARBA" id="ARBA00022777"/>
    </source>
</evidence>
<protein>
    <submittedName>
        <fullName evidence="6">Sensor histidine kinase</fullName>
    </submittedName>
</protein>
<dbReference type="EMBL" id="RBDX01000003">
    <property type="protein sequence ID" value="RKN11534.1"/>
    <property type="molecule type" value="Genomic_DNA"/>
</dbReference>
<accession>A0A3A9WPW0</accession>
<dbReference type="Proteomes" id="UP000275024">
    <property type="component" value="Unassembled WGS sequence"/>
</dbReference>
<keyword evidence="4" id="KW-0472">Membrane</keyword>
<gene>
    <name evidence="7" type="ORF">D7318_03370</name>
    <name evidence="6" type="ORF">D7319_06290</name>
</gene>
<proteinExistence type="predicted"/>
<evidence type="ECO:0000313" key="6">
    <source>
        <dbReference type="EMBL" id="RKN11534.1"/>
    </source>
</evidence>
<sequence>MMESVEESRLSADSTARLAALVVGLIGLSAVAHGKINWLNSGPAPSLLLPAIVLTTILAVTSYRLVSSSVTDGFDPADHPVDLALFSCSTLLLIAVLGVYAQSVAIAFVGIASLVLRLVLAVLLCLPVLGVAAAVLTSNGFPPVHVLTVIAAAVTTGGACYFLGWLAFRYREMLRAASWEKRAALVEERLRFARDLHDILGHSLSVIALQSELASRLVGSDPEHARGALKSVADLSRRSIADVREVVVGYRMPPLAAEIDEVAAVLRAAGVAAEVSVPREGVPQPVEQALGWVAREATTNILRHSDAGRCLIRLSTEGGRVLFEVRNDGAGRGSREGGSGLVGLRSRVEAVGGTLTWGHDDGSWYGVRADIPLGGVPDGCG</sequence>
<dbReference type="InterPro" id="IPR050482">
    <property type="entry name" value="Sensor_HK_TwoCompSys"/>
</dbReference>
<organism evidence="6 9">
    <name type="scientific">Streptomyces radicis</name>
    <dbReference type="NCBI Taxonomy" id="1750517"/>
    <lineage>
        <taxon>Bacteria</taxon>
        <taxon>Bacillati</taxon>
        <taxon>Actinomycetota</taxon>
        <taxon>Actinomycetes</taxon>
        <taxon>Kitasatosporales</taxon>
        <taxon>Streptomycetaceae</taxon>
        <taxon>Streptomyces</taxon>
    </lineage>
</organism>
<dbReference type="Pfam" id="PF07730">
    <property type="entry name" value="HisKA_3"/>
    <property type="match status" value="1"/>
</dbReference>
<dbReference type="GO" id="GO:0016020">
    <property type="term" value="C:membrane"/>
    <property type="evidence" value="ECO:0007669"/>
    <property type="project" value="InterPro"/>
</dbReference>
<evidence type="ECO:0000313" key="8">
    <source>
        <dbReference type="Proteomes" id="UP000268652"/>
    </source>
</evidence>
<dbReference type="InterPro" id="IPR036890">
    <property type="entry name" value="HATPase_C_sf"/>
</dbReference>
<dbReference type="PANTHER" id="PTHR24421">
    <property type="entry name" value="NITRATE/NITRITE SENSOR PROTEIN NARX-RELATED"/>
    <property type="match status" value="1"/>
</dbReference>
<dbReference type="AlphaFoldDB" id="A0A3A9WPW0"/>
<evidence type="ECO:0000256" key="3">
    <source>
        <dbReference type="ARBA" id="ARBA00023012"/>
    </source>
</evidence>
<feature type="domain" description="Signal transduction histidine kinase subgroup 3 dimerisation and phosphoacceptor" evidence="5">
    <location>
        <begin position="188"/>
        <end position="254"/>
    </location>
</feature>
<evidence type="ECO:0000313" key="7">
    <source>
        <dbReference type="EMBL" id="RKN26448.1"/>
    </source>
</evidence>
<keyword evidence="4" id="KW-0812">Transmembrane</keyword>
<feature type="transmembrane region" description="Helical" evidence="4">
    <location>
        <begin position="144"/>
        <end position="168"/>
    </location>
</feature>
<evidence type="ECO:0000256" key="1">
    <source>
        <dbReference type="ARBA" id="ARBA00022679"/>
    </source>
</evidence>
<evidence type="ECO:0000313" key="9">
    <source>
        <dbReference type="Proteomes" id="UP000275024"/>
    </source>
</evidence>
<keyword evidence="4" id="KW-1133">Transmembrane helix</keyword>
<feature type="transmembrane region" description="Helical" evidence="4">
    <location>
        <begin position="118"/>
        <end position="138"/>
    </location>
</feature>
<dbReference type="GO" id="GO:0046983">
    <property type="term" value="F:protein dimerization activity"/>
    <property type="evidence" value="ECO:0007669"/>
    <property type="project" value="InterPro"/>
</dbReference>
<keyword evidence="3" id="KW-0902">Two-component regulatory system</keyword>
<dbReference type="Proteomes" id="UP000268652">
    <property type="component" value="Unassembled WGS sequence"/>
</dbReference>
<keyword evidence="8" id="KW-1185">Reference proteome</keyword>
<dbReference type="EMBL" id="RBDY01000002">
    <property type="protein sequence ID" value="RKN26448.1"/>
    <property type="molecule type" value="Genomic_DNA"/>
</dbReference>
<comment type="caution">
    <text evidence="6">The sequence shown here is derived from an EMBL/GenBank/DDBJ whole genome shotgun (WGS) entry which is preliminary data.</text>
</comment>
<dbReference type="GO" id="GO:0000155">
    <property type="term" value="F:phosphorelay sensor kinase activity"/>
    <property type="evidence" value="ECO:0007669"/>
    <property type="project" value="InterPro"/>
</dbReference>
<dbReference type="PANTHER" id="PTHR24421:SF63">
    <property type="entry name" value="SENSOR HISTIDINE KINASE DESK"/>
    <property type="match status" value="1"/>
</dbReference>